<keyword evidence="2" id="KW-1185">Reference proteome</keyword>
<dbReference type="OrthoDB" id="9803036at2"/>
<comment type="caution">
    <text evidence="1">The sequence shown here is derived from an EMBL/GenBank/DDBJ whole genome shotgun (WGS) entry which is preliminary data.</text>
</comment>
<gene>
    <name evidence="1" type="ORF">DBZ36_00010</name>
</gene>
<dbReference type="SUPFAM" id="SSF51161">
    <property type="entry name" value="Trimeric LpxA-like enzymes"/>
    <property type="match status" value="1"/>
</dbReference>
<proteinExistence type="predicted"/>
<name>A0A420EN16_9ALTE</name>
<accession>A0A420EN16</accession>
<reference evidence="1 2" key="1">
    <citation type="submission" date="2018-09" db="EMBL/GenBank/DDBJ databases">
        <authorList>
            <person name="Wang Z."/>
        </authorList>
    </citation>
    <scope>NUCLEOTIDE SEQUENCE [LARGE SCALE GENOMIC DNA]</scope>
    <source>
        <strain evidence="1 2">ALS 81</strain>
    </source>
</reference>
<dbReference type="Gene3D" id="2.160.10.10">
    <property type="entry name" value="Hexapeptide repeat proteins"/>
    <property type="match status" value="1"/>
</dbReference>
<dbReference type="InterPro" id="IPR011004">
    <property type="entry name" value="Trimer_LpxA-like_sf"/>
</dbReference>
<sequence>MVIKKFKGQSPSLANRVFVEESSVLYGEISLADDVSIWPLVAARGDVNEIRIGARTNVQDGSVLHVTRKTDDKPDGHPLVIGEDVTVGHKCMLHGCTIGNRVLVGMGAIVLDGAVVEDDVIIGAGSLIAPGKTLASGYLYVGSPAKQARALTSSEKSFLVESAQNYVRLKDVYLAEG</sequence>
<dbReference type="PANTHER" id="PTHR13061">
    <property type="entry name" value="DYNACTIN SUBUNIT P25"/>
    <property type="match status" value="1"/>
</dbReference>
<dbReference type="CDD" id="cd04645">
    <property type="entry name" value="LbH_gamma_CA_like"/>
    <property type="match status" value="1"/>
</dbReference>
<dbReference type="AlphaFoldDB" id="A0A420EN16"/>
<dbReference type="InterPro" id="IPR050484">
    <property type="entry name" value="Transf_Hexapept/Carb_Anhydrase"/>
</dbReference>
<dbReference type="Proteomes" id="UP000286482">
    <property type="component" value="Unassembled WGS sequence"/>
</dbReference>
<dbReference type="InterPro" id="IPR047324">
    <property type="entry name" value="LbH_gamma_CA-like"/>
</dbReference>
<dbReference type="InterPro" id="IPR001451">
    <property type="entry name" value="Hexapep"/>
</dbReference>
<evidence type="ECO:0000313" key="1">
    <source>
        <dbReference type="EMBL" id="RKF22068.1"/>
    </source>
</evidence>
<dbReference type="Pfam" id="PF00132">
    <property type="entry name" value="Hexapep"/>
    <property type="match status" value="1"/>
</dbReference>
<dbReference type="EMBL" id="RAQO01000001">
    <property type="protein sequence ID" value="RKF22068.1"/>
    <property type="molecule type" value="Genomic_DNA"/>
</dbReference>
<evidence type="ECO:0000313" key="2">
    <source>
        <dbReference type="Proteomes" id="UP000286482"/>
    </source>
</evidence>
<dbReference type="PANTHER" id="PTHR13061:SF56">
    <property type="entry name" value="PROTEIN YRDA"/>
    <property type="match status" value="1"/>
</dbReference>
<organism evidence="1 2">
    <name type="scientific">Alginatibacterium sediminis</name>
    <dbReference type="NCBI Taxonomy" id="2164068"/>
    <lineage>
        <taxon>Bacteria</taxon>
        <taxon>Pseudomonadati</taxon>
        <taxon>Pseudomonadota</taxon>
        <taxon>Gammaproteobacteria</taxon>
        <taxon>Alteromonadales</taxon>
        <taxon>Alteromonadaceae</taxon>
        <taxon>Alginatibacterium</taxon>
    </lineage>
</organism>
<protein>
    <submittedName>
        <fullName evidence="1">Gamma carbonic anhydrase family protein</fullName>
    </submittedName>
</protein>